<dbReference type="PANTHER" id="PTHR43174">
    <property type="entry name" value="UDP-N-ACETYLGLUCOSAMINE 2-EPIMERASE"/>
    <property type="match status" value="1"/>
</dbReference>
<evidence type="ECO:0000259" key="1">
    <source>
        <dbReference type="Pfam" id="PF02350"/>
    </source>
</evidence>
<dbReference type="Proteomes" id="UP000034950">
    <property type="component" value="Unassembled WGS sequence"/>
</dbReference>
<dbReference type="EMBL" id="JJPS01000169">
    <property type="protein sequence ID" value="KKG87330.1"/>
    <property type="molecule type" value="Genomic_DNA"/>
</dbReference>
<evidence type="ECO:0000313" key="4">
    <source>
        <dbReference type="EMBL" id="KKH09971.1"/>
    </source>
</evidence>
<proteinExistence type="predicted"/>
<dbReference type="PATRIC" id="fig|2209.44.peg.712"/>
<evidence type="ECO:0000313" key="3">
    <source>
        <dbReference type="EMBL" id="KKG89126.1"/>
    </source>
</evidence>
<evidence type="ECO:0000313" key="2">
    <source>
        <dbReference type="EMBL" id="KKG87330.1"/>
    </source>
</evidence>
<evidence type="ECO:0000313" key="6">
    <source>
        <dbReference type="Proteomes" id="UP000034409"/>
    </source>
</evidence>
<dbReference type="Pfam" id="PF02350">
    <property type="entry name" value="Epimerase_2"/>
    <property type="match status" value="1"/>
</dbReference>
<comment type="caution">
    <text evidence="4">The sequence shown here is derived from an EMBL/GenBank/DDBJ whole genome shotgun (WGS) entry which is preliminary data.</text>
</comment>
<protein>
    <recommendedName>
        <fullName evidence="1">UDP-N-acetylglucosamine 2-epimerase domain-containing protein</fullName>
    </recommendedName>
</protein>
<dbReference type="Proteomes" id="UP000034387">
    <property type="component" value="Unassembled WGS sequence"/>
</dbReference>
<name>A0A0F8MWP5_METMZ</name>
<dbReference type="EMBL" id="JJPR01000033">
    <property type="protein sequence ID" value="KKG89126.1"/>
    <property type="molecule type" value="Genomic_DNA"/>
</dbReference>
<organism evidence="4 5">
    <name type="scientific">Methanosarcina mazei</name>
    <name type="common">Methanosarcina frisia</name>
    <dbReference type="NCBI Taxonomy" id="2209"/>
    <lineage>
        <taxon>Archaea</taxon>
        <taxon>Methanobacteriati</taxon>
        <taxon>Methanobacteriota</taxon>
        <taxon>Stenosarchaea group</taxon>
        <taxon>Methanomicrobia</taxon>
        <taxon>Methanosarcinales</taxon>
        <taxon>Methanosarcinaceae</taxon>
        <taxon>Methanosarcina</taxon>
    </lineage>
</organism>
<dbReference type="InterPro" id="IPR029767">
    <property type="entry name" value="WecB-like"/>
</dbReference>
<dbReference type="InterPro" id="IPR003331">
    <property type="entry name" value="UDP_GlcNAc_Epimerase_2_dom"/>
</dbReference>
<dbReference type="PANTHER" id="PTHR43174:SF1">
    <property type="entry name" value="UDP-N-ACETYLGLUCOSAMINE 2-EPIMERASE"/>
    <property type="match status" value="1"/>
</dbReference>
<evidence type="ECO:0000313" key="7">
    <source>
        <dbReference type="Proteomes" id="UP000034950"/>
    </source>
</evidence>
<accession>A0A0F8MWP5</accession>
<dbReference type="EMBL" id="JJPX01000086">
    <property type="protein sequence ID" value="KKH09971.1"/>
    <property type="molecule type" value="Genomic_DNA"/>
</dbReference>
<dbReference type="RefSeq" id="WP_052733658.1">
    <property type="nucleotide sequence ID" value="NZ_JJPR01000033.1"/>
</dbReference>
<sequence>MTLGVSSRKHREQTAKILARIEEILIKDRPDVMLVQGDTNAVLAGTLAVSKIQEKIDHTEAGLGAFDKTMLGETIRIIAGHTSDYFFAPTETPKRIF</sequence>
<gene>
    <name evidence="4" type="ORF">DU42_05070</name>
    <name evidence="3" type="ORF">DU57_03225</name>
    <name evidence="2" type="ORF">DU59_06955</name>
</gene>
<dbReference type="Gene3D" id="3.40.50.2000">
    <property type="entry name" value="Glycogen Phosphorylase B"/>
    <property type="match status" value="1"/>
</dbReference>
<feature type="domain" description="UDP-N-acetylglucosamine 2-epimerase" evidence="1">
    <location>
        <begin position="2"/>
        <end position="94"/>
    </location>
</feature>
<dbReference type="AlphaFoldDB" id="A0A0F8MWP5"/>
<dbReference type="SUPFAM" id="SSF53756">
    <property type="entry name" value="UDP-Glycosyltransferase/glycogen phosphorylase"/>
    <property type="match status" value="1"/>
</dbReference>
<evidence type="ECO:0000313" key="5">
    <source>
        <dbReference type="Proteomes" id="UP000034387"/>
    </source>
</evidence>
<reference evidence="5 6" key="1">
    <citation type="journal article" date="2015" name="ISME J.">
        <title>Genomic and phenotypic differentiation among Methanosarcina mazei populations from Columbia River sediment.</title>
        <authorList>
            <person name="Youngblut N.D."/>
            <person name="Wirth J.S."/>
            <person name="Henriksen J.R."/>
            <person name="Smith M."/>
            <person name="Simon H."/>
            <person name="Metcalf W.W."/>
            <person name="Whitaker R.J."/>
        </authorList>
    </citation>
    <scope>NUCLEOTIDE SEQUENCE [LARGE SCALE GENOMIC DNA]</scope>
    <source>
        <strain evidence="3 7">3.H.A.2.6</strain>
        <strain evidence="2 6">3.H.A.2.8</strain>
        <strain evidence="4 5">3.H.M.2.7</strain>
    </source>
</reference>
<dbReference type="Proteomes" id="UP000034409">
    <property type="component" value="Unassembled WGS sequence"/>
</dbReference>